<keyword evidence="8" id="KW-1185">Reference proteome</keyword>
<protein>
    <submittedName>
        <fullName evidence="7">Cytosine permease</fullName>
    </submittedName>
</protein>
<keyword evidence="4 6" id="KW-1133">Transmembrane helix</keyword>
<feature type="transmembrane region" description="Helical" evidence="6">
    <location>
        <begin position="269"/>
        <end position="288"/>
    </location>
</feature>
<dbReference type="PANTHER" id="PTHR30569:SF0">
    <property type="entry name" value="CYTOSINE PERMEASE"/>
    <property type="match status" value="1"/>
</dbReference>
<feature type="transmembrane region" description="Helical" evidence="6">
    <location>
        <begin position="136"/>
        <end position="156"/>
    </location>
</feature>
<evidence type="ECO:0000313" key="8">
    <source>
        <dbReference type="Proteomes" id="UP000261875"/>
    </source>
</evidence>
<dbReference type="EMBL" id="CP021662">
    <property type="protein sequence ID" value="AWK15741.1"/>
    <property type="molecule type" value="Genomic_DNA"/>
</dbReference>
<gene>
    <name evidence="7" type="ORF">CCS41_15210</name>
</gene>
<dbReference type="InterPro" id="IPR001248">
    <property type="entry name" value="Pur-cyt_permease"/>
</dbReference>
<dbReference type="KEGG" id="fsm:CCS41_15210"/>
<evidence type="ECO:0000256" key="1">
    <source>
        <dbReference type="ARBA" id="ARBA00004141"/>
    </source>
</evidence>
<accession>A0A2U8I9A9</accession>
<keyword evidence="7" id="KW-0614">Plasmid</keyword>
<feature type="transmembrane region" description="Helical" evidence="6">
    <location>
        <begin position="163"/>
        <end position="180"/>
    </location>
</feature>
<dbReference type="GO" id="GO:0005886">
    <property type="term" value="C:plasma membrane"/>
    <property type="evidence" value="ECO:0007669"/>
    <property type="project" value="TreeGrafter"/>
</dbReference>
<evidence type="ECO:0000313" key="7">
    <source>
        <dbReference type="EMBL" id="AWK15741.1"/>
    </source>
</evidence>
<dbReference type="GO" id="GO:0015209">
    <property type="term" value="F:cytosine transmembrane transporter activity"/>
    <property type="evidence" value="ECO:0007669"/>
    <property type="project" value="InterPro"/>
</dbReference>
<comment type="subcellular location">
    <subcellularLocation>
        <location evidence="1">Membrane</location>
        <topology evidence="1">Multi-pass membrane protein</topology>
    </subcellularLocation>
</comment>
<evidence type="ECO:0000256" key="4">
    <source>
        <dbReference type="ARBA" id="ARBA00022989"/>
    </source>
</evidence>
<feature type="transmembrane region" description="Helical" evidence="6">
    <location>
        <begin position="309"/>
        <end position="331"/>
    </location>
</feature>
<dbReference type="InterPro" id="IPR030191">
    <property type="entry name" value="CodB"/>
</dbReference>
<evidence type="ECO:0000256" key="6">
    <source>
        <dbReference type="SAM" id="Phobius"/>
    </source>
</evidence>
<feature type="transmembrane region" description="Helical" evidence="6">
    <location>
        <begin position="408"/>
        <end position="426"/>
    </location>
</feature>
<reference evidence="7 8" key="1">
    <citation type="submission" date="2017-05" db="EMBL/GenBank/DDBJ databases">
        <title>Genome sequence of Candidatus Fukatsuia symbiotica and Candidatus Hamiltonella defensa from Acyrthosiphon pisum strain 5D.</title>
        <authorList>
            <person name="Patel V.A."/>
            <person name="Chevignon G."/>
            <person name="Russell J.A."/>
            <person name="Oliver K.M."/>
        </authorList>
    </citation>
    <scope>NUCLEOTIDE SEQUENCE [LARGE SCALE GENOMIC DNA]</scope>
    <source>
        <strain evidence="7 8">5D</strain>
        <plasmid evidence="8">p5d_fsymbiotica-3</plasmid>
    </source>
</reference>
<keyword evidence="3 6" id="KW-0812">Transmembrane</keyword>
<feature type="transmembrane region" description="Helical" evidence="6">
    <location>
        <begin position="200"/>
        <end position="219"/>
    </location>
</feature>
<keyword evidence="5 6" id="KW-0472">Membrane</keyword>
<feature type="transmembrane region" description="Helical" evidence="6">
    <location>
        <begin position="24"/>
        <end position="43"/>
    </location>
</feature>
<dbReference type="Pfam" id="PF02133">
    <property type="entry name" value="Transp_cyt_pur"/>
    <property type="match status" value="1"/>
</dbReference>
<feature type="transmembrane region" description="Helical" evidence="6">
    <location>
        <begin position="231"/>
        <end position="257"/>
    </location>
</feature>
<feature type="transmembrane region" description="Helical" evidence="6">
    <location>
        <begin position="337"/>
        <end position="359"/>
    </location>
</feature>
<geneLocation type="plasmid" evidence="8">
    <name>p5d_fsymbiotica-3</name>
</geneLocation>
<feature type="transmembrane region" description="Helical" evidence="6">
    <location>
        <begin position="97"/>
        <end position="116"/>
    </location>
</feature>
<dbReference type="Proteomes" id="UP000261875">
    <property type="component" value="Plasmid p5D_Fsymbiotica-3"/>
</dbReference>
<dbReference type="Gene3D" id="1.10.4160.10">
    <property type="entry name" value="Hydantoin permease"/>
    <property type="match status" value="1"/>
</dbReference>
<comment type="similarity">
    <text evidence="2">Belongs to the purine-cytosine permease (2.A.39) family.</text>
</comment>
<evidence type="ECO:0000256" key="2">
    <source>
        <dbReference type="ARBA" id="ARBA00008974"/>
    </source>
</evidence>
<dbReference type="RefSeq" id="WP_119798021.1">
    <property type="nucleotide sequence ID" value="NZ_CP021662.1"/>
</dbReference>
<dbReference type="CDD" id="cd11484">
    <property type="entry name" value="SLC-NCS1sbd_CobB-like"/>
    <property type="match status" value="1"/>
</dbReference>
<sequence length="436" mass="46514">MINNSVIGNDYAFSRVPLTARSSLLTVTLIRIGVTTALAQFMLGATLGHSMTFSQAMLATFFGSLIVEFVGLGLGIAGAREGLSTSLLARWCGFGRFGSVLIGLAIAISTLCWFGVQNSILAKGLNYASDGRLGFGWASAISGISLTVLVIFGFRALGWTAKLAVPLFFLVIGWIMVILLQGHNVADLVTSIPTGVPMTLGAGATAVAGGVIVSTLITPDISRYCQNGRHVFWMVTTSIVIGEFIVNGIAILIAHALDTDDVVSIMTKTAGWIGLLSVILSAVKINDVNLYSVSLALTNVMEGMTGKKWSYIGFTLAAGIIGTVLSIIGILDKFTDFLILLGVVFPPIAGVMLVDYYILRTNRQLLDTTRTKQILPDEGSTPLIGWPAMISWVLGGFIGFTIEWGIPSLNSLFVASVVYLLTVRLVQSTRHNKKRV</sequence>
<dbReference type="OrthoDB" id="9780088at2"/>
<feature type="transmembrane region" description="Helical" evidence="6">
    <location>
        <begin position="55"/>
        <end position="77"/>
    </location>
</feature>
<feature type="transmembrane region" description="Helical" evidence="6">
    <location>
        <begin position="380"/>
        <end position="402"/>
    </location>
</feature>
<organism evidence="7 8">
    <name type="scientific">Candidatus Fukatsuia symbiotica</name>
    <dbReference type="NCBI Taxonomy" id="1878942"/>
    <lineage>
        <taxon>Bacteria</taxon>
        <taxon>Pseudomonadati</taxon>
        <taxon>Pseudomonadota</taxon>
        <taxon>Gammaproteobacteria</taxon>
        <taxon>Enterobacterales</taxon>
        <taxon>Yersiniaceae</taxon>
        <taxon>Candidatus Fukatsuia</taxon>
    </lineage>
</organism>
<proteinExistence type="inferred from homology"/>
<name>A0A2U8I9A9_9GAMM</name>
<dbReference type="PANTHER" id="PTHR30569">
    <property type="entry name" value="CYTOSINE TRANSPORTER CODB"/>
    <property type="match status" value="1"/>
</dbReference>
<evidence type="ECO:0000256" key="5">
    <source>
        <dbReference type="ARBA" id="ARBA00023136"/>
    </source>
</evidence>
<evidence type="ECO:0000256" key="3">
    <source>
        <dbReference type="ARBA" id="ARBA00022692"/>
    </source>
</evidence>
<dbReference type="AlphaFoldDB" id="A0A2U8I9A9"/>